<protein>
    <submittedName>
        <fullName evidence="1">Uncharacterized protein</fullName>
    </submittedName>
</protein>
<proteinExistence type="predicted"/>
<dbReference type="Proteomes" id="UP001227192">
    <property type="component" value="Unassembled WGS sequence"/>
</dbReference>
<comment type="caution">
    <text evidence="1">The sequence shown here is derived from an EMBL/GenBank/DDBJ whole genome shotgun (WGS) entry which is preliminary data.</text>
</comment>
<evidence type="ECO:0000313" key="2">
    <source>
        <dbReference type="Proteomes" id="UP001227192"/>
    </source>
</evidence>
<organism evidence="1 2">
    <name type="scientific">Penicillium thymicola</name>
    <dbReference type="NCBI Taxonomy" id="293382"/>
    <lineage>
        <taxon>Eukaryota</taxon>
        <taxon>Fungi</taxon>
        <taxon>Dikarya</taxon>
        <taxon>Ascomycota</taxon>
        <taxon>Pezizomycotina</taxon>
        <taxon>Eurotiomycetes</taxon>
        <taxon>Eurotiomycetidae</taxon>
        <taxon>Eurotiales</taxon>
        <taxon>Aspergillaceae</taxon>
        <taxon>Penicillium</taxon>
    </lineage>
</organism>
<reference evidence="1" key="1">
    <citation type="submission" date="2015-06" db="EMBL/GenBank/DDBJ databases">
        <authorList>
            <person name="Nguyen H."/>
        </authorList>
    </citation>
    <scope>NUCLEOTIDE SEQUENCE</scope>
    <source>
        <strain evidence="1">DAOM 180753</strain>
    </source>
</reference>
<reference evidence="1" key="2">
    <citation type="journal article" date="2016" name="Fungal Biol.">
        <title>Ochratoxin A production by Penicillium thymicola.</title>
        <authorList>
            <person name="Nguyen H.D.T."/>
            <person name="McMullin D.R."/>
            <person name="Ponomareva E."/>
            <person name="Riley R."/>
            <person name="Pomraning K.R."/>
            <person name="Baker S.E."/>
            <person name="Seifert K.A."/>
        </authorList>
    </citation>
    <scope>NUCLEOTIDE SEQUENCE</scope>
    <source>
        <strain evidence="1">DAOM 180753</strain>
    </source>
</reference>
<gene>
    <name evidence="1" type="ORF">VN97_g7397</name>
</gene>
<evidence type="ECO:0000313" key="1">
    <source>
        <dbReference type="EMBL" id="KAJ9485949.1"/>
    </source>
</evidence>
<accession>A0AAI9TF81</accession>
<name>A0AAI9TF81_PENTH</name>
<keyword evidence="2" id="KW-1185">Reference proteome</keyword>
<dbReference type="EMBL" id="LACB01000237">
    <property type="protein sequence ID" value="KAJ9485949.1"/>
    <property type="molecule type" value="Genomic_DNA"/>
</dbReference>
<sequence>MMLRNSRLVWYPCKNCISVIEGDLQNTVKAPLGEFCDRGHAIGVSIDRVTGRPNKSIYVKLNTAFNATELFVKSILTQQVSLSQLTRSAATRCHDSQKAPRGIVEQIRITPHRGYPPR</sequence>
<dbReference type="AlphaFoldDB" id="A0AAI9TF81"/>